<evidence type="ECO:0000256" key="8">
    <source>
        <dbReference type="SAM" id="Phobius"/>
    </source>
</evidence>
<evidence type="ECO:0000256" key="7">
    <source>
        <dbReference type="SAM" id="MobiDB-lite"/>
    </source>
</evidence>
<keyword evidence="6 8" id="KW-0472">Membrane</keyword>
<dbReference type="SUPFAM" id="SSF103473">
    <property type="entry name" value="MFS general substrate transporter"/>
    <property type="match status" value="1"/>
</dbReference>
<feature type="transmembrane region" description="Helical" evidence="8">
    <location>
        <begin position="248"/>
        <end position="269"/>
    </location>
</feature>
<keyword evidence="3" id="KW-0813">Transport</keyword>
<comment type="caution">
    <text evidence="9">The sequence shown here is derived from an EMBL/GenBank/DDBJ whole genome shotgun (WGS) entry which is preliminary data.</text>
</comment>
<feature type="transmembrane region" description="Helical" evidence="8">
    <location>
        <begin position="310"/>
        <end position="329"/>
    </location>
</feature>
<feature type="compositionally biased region" description="Gly residues" evidence="7">
    <location>
        <begin position="11"/>
        <end position="25"/>
    </location>
</feature>
<dbReference type="Gene3D" id="1.20.1250.20">
    <property type="entry name" value="MFS general substrate transporter like domains"/>
    <property type="match status" value="1"/>
</dbReference>
<dbReference type="PANTHER" id="PTHR12778">
    <property type="entry name" value="SOLUTE CARRIER FAMILY 33 ACETYL-COA TRANSPORTER -RELATED"/>
    <property type="match status" value="1"/>
</dbReference>
<accession>A0ABS1RGI7</accession>
<sequence>MTGTMDAAAGAGAGGAGGPGAGGGSLKQADRRRVFLGVFAFMTASSVPMSFFYYVFPPLLRERGHSPEVVGAFALVYLPYVLRGLWAFVLERVMRGQAGRYRNATRLLAVLAVLAVLALLPLDPVRHPGAIMGVAFLVFVILASGMTTLDGYILATLDLDGRARVAAWGAAGAAAGGVVVGLGAWLGLAGNGWHTVVLVLAAATLLPSLGIAILPRRPGGAARKDHAAPQAVQRNDLRGFLADPRLRALILLALLAHGSMGLMSGYLPVLQVDAGLKIGEIGLFSAVAANLMGLAGAMAGWVIVTRMGGWGALVAVMVFLSAVFAAASLLHGLFWGRGFAIAITAALMLAGYVYYVPYRALILQACDGPHAVSRAAILSSLDMTVGILGMSVAGLVAVQLGLTVFLGVCAAAALLAAGLALHRAARRGFADIPTTGKLETSK</sequence>
<evidence type="ECO:0000313" key="10">
    <source>
        <dbReference type="Proteomes" id="UP000635853"/>
    </source>
</evidence>
<organism evidence="9 10">
    <name type="scientific">Rhodovulum visakhapatnamense</name>
    <dbReference type="NCBI Taxonomy" id="364297"/>
    <lineage>
        <taxon>Bacteria</taxon>
        <taxon>Pseudomonadati</taxon>
        <taxon>Pseudomonadota</taxon>
        <taxon>Alphaproteobacteria</taxon>
        <taxon>Rhodobacterales</taxon>
        <taxon>Paracoccaceae</taxon>
        <taxon>Rhodovulum</taxon>
    </lineage>
</organism>
<keyword evidence="4 8" id="KW-0812">Transmembrane</keyword>
<comment type="subcellular location">
    <subcellularLocation>
        <location evidence="1">Membrane</location>
        <topology evidence="1">Multi-pass membrane protein</topology>
    </subcellularLocation>
</comment>
<dbReference type="InterPro" id="IPR036259">
    <property type="entry name" value="MFS_trans_sf"/>
</dbReference>
<feature type="transmembrane region" description="Helical" evidence="8">
    <location>
        <begin position="281"/>
        <end position="303"/>
    </location>
</feature>
<dbReference type="InterPro" id="IPR004752">
    <property type="entry name" value="AmpG_permease/AT-1"/>
</dbReference>
<protein>
    <submittedName>
        <fullName evidence="9">MFS transporter</fullName>
    </submittedName>
</protein>
<dbReference type="Pfam" id="PF07690">
    <property type="entry name" value="MFS_1"/>
    <property type="match status" value="1"/>
</dbReference>
<proteinExistence type="inferred from homology"/>
<name>A0ABS1RGI7_9RHOB</name>
<comment type="similarity">
    <text evidence="2">Belongs to the major facilitator superfamily.</text>
</comment>
<feature type="region of interest" description="Disordered" evidence="7">
    <location>
        <begin position="1"/>
        <end position="25"/>
    </location>
</feature>
<feature type="transmembrane region" description="Helical" evidence="8">
    <location>
        <begin position="402"/>
        <end position="421"/>
    </location>
</feature>
<feature type="transmembrane region" description="Helical" evidence="8">
    <location>
        <begin position="34"/>
        <end position="57"/>
    </location>
</feature>
<keyword evidence="10" id="KW-1185">Reference proteome</keyword>
<feature type="transmembrane region" description="Helical" evidence="8">
    <location>
        <begin position="128"/>
        <end position="153"/>
    </location>
</feature>
<evidence type="ECO:0000313" key="9">
    <source>
        <dbReference type="EMBL" id="MBL3578769.1"/>
    </source>
</evidence>
<dbReference type="RefSeq" id="WP_075787764.1">
    <property type="nucleotide sequence ID" value="NZ_JAESIL010000043.1"/>
</dbReference>
<keyword evidence="5 8" id="KW-1133">Transmembrane helix</keyword>
<gene>
    <name evidence="9" type="ORF">JMJ92_11485</name>
</gene>
<dbReference type="InterPro" id="IPR011701">
    <property type="entry name" value="MFS"/>
</dbReference>
<evidence type="ECO:0000256" key="1">
    <source>
        <dbReference type="ARBA" id="ARBA00004141"/>
    </source>
</evidence>
<feature type="transmembrane region" description="Helical" evidence="8">
    <location>
        <begin position="165"/>
        <end position="186"/>
    </location>
</feature>
<dbReference type="PANTHER" id="PTHR12778:SF10">
    <property type="entry name" value="MAJOR FACILITATOR SUPERFAMILY DOMAIN-CONTAINING PROTEIN 3"/>
    <property type="match status" value="1"/>
</dbReference>
<evidence type="ECO:0000256" key="5">
    <source>
        <dbReference type="ARBA" id="ARBA00022989"/>
    </source>
</evidence>
<dbReference type="EMBL" id="JAESIL010000043">
    <property type="protein sequence ID" value="MBL3578769.1"/>
    <property type="molecule type" value="Genomic_DNA"/>
</dbReference>
<dbReference type="Proteomes" id="UP000635853">
    <property type="component" value="Unassembled WGS sequence"/>
</dbReference>
<evidence type="ECO:0000256" key="4">
    <source>
        <dbReference type="ARBA" id="ARBA00022692"/>
    </source>
</evidence>
<evidence type="ECO:0000256" key="2">
    <source>
        <dbReference type="ARBA" id="ARBA00008335"/>
    </source>
</evidence>
<evidence type="ECO:0000256" key="3">
    <source>
        <dbReference type="ARBA" id="ARBA00022448"/>
    </source>
</evidence>
<feature type="transmembrane region" description="Helical" evidence="8">
    <location>
        <begin position="192"/>
        <end position="214"/>
    </location>
</feature>
<feature type="transmembrane region" description="Helical" evidence="8">
    <location>
        <begin position="69"/>
        <end position="91"/>
    </location>
</feature>
<feature type="transmembrane region" description="Helical" evidence="8">
    <location>
        <begin position="103"/>
        <end position="122"/>
    </location>
</feature>
<feature type="transmembrane region" description="Helical" evidence="8">
    <location>
        <begin position="375"/>
        <end position="396"/>
    </location>
</feature>
<reference evidence="10" key="1">
    <citation type="submission" date="2021-01" db="EMBL/GenBank/DDBJ databases">
        <title>Draft genomes of Rhodovulum sulfidophilum.</title>
        <authorList>
            <person name="Guzman M.S."/>
        </authorList>
    </citation>
    <scope>NUCLEOTIDE SEQUENCE [LARGE SCALE GENOMIC DNA]</scope>
    <source>
        <strain evidence="10">AB19</strain>
    </source>
</reference>
<evidence type="ECO:0000256" key="6">
    <source>
        <dbReference type="ARBA" id="ARBA00023136"/>
    </source>
</evidence>
<feature type="transmembrane region" description="Helical" evidence="8">
    <location>
        <begin position="335"/>
        <end position="355"/>
    </location>
</feature>